<proteinExistence type="inferred from homology"/>
<dbReference type="PANTHER" id="PTHR11061">
    <property type="entry name" value="RNA M5U METHYLTRANSFERASE"/>
    <property type="match status" value="1"/>
</dbReference>
<dbReference type="PANTHER" id="PTHR11061:SF30">
    <property type="entry name" value="TRNA (URACIL(54)-C(5))-METHYLTRANSFERASE"/>
    <property type="match status" value="1"/>
</dbReference>
<dbReference type="EC" id="2.1.1.190" evidence="7"/>
<name>A0A9D2BIB1_9FIRM</name>
<feature type="binding site" evidence="4">
    <location>
        <position position="290"/>
    </location>
    <ligand>
        <name>S-adenosyl-L-methionine</name>
        <dbReference type="ChEBI" id="CHEBI:59789"/>
    </ligand>
</feature>
<dbReference type="Gene3D" id="2.40.50.1070">
    <property type="match status" value="1"/>
</dbReference>
<dbReference type="GO" id="GO:0070475">
    <property type="term" value="P:rRNA base methylation"/>
    <property type="evidence" value="ECO:0007669"/>
    <property type="project" value="TreeGrafter"/>
</dbReference>
<dbReference type="NCBIfam" id="TIGR00479">
    <property type="entry name" value="rumA"/>
    <property type="match status" value="1"/>
</dbReference>
<feature type="binding site" evidence="4">
    <location>
        <position position="340"/>
    </location>
    <ligand>
        <name>S-adenosyl-L-methionine</name>
        <dbReference type="ChEBI" id="CHEBI:59789"/>
    </ligand>
</feature>
<accession>A0A9D2BIB1</accession>
<dbReference type="InterPro" id="IPR029063">
    <property type="entry name" value="SAM-dependent_MTases_sf"/>
</dbReference>
<evidence type="ECO:0000256" key="5">
    <source>
        <dbReference type="PROSITE-ProRule" id="PRU10015"/>
    </source>
</evidence>
<reference evidence="7" key="2">
    <citation type="submission" date="2021-04" db="EMBL/GenBank/DDBJ databases">
        <authorList>
            <person name="Gilroy R."/>
        </authorList>
    </citation>
    <scope>NUCLEOTIDE SEQUENCE</scope>
    <source>
        <strain evidence="7">CHK183-1962</strain>
    </source>
</reference>
<protein>
    <submittedName>
        <fullName evidence="7">23S rRNA (Uracil(1939)-C(5))-methyltransferase RlmD</fullName>
        <ecNumber evidence="7">2.1.1.190</ecNumber>
    </submittedName>
</protein>
<evidence type="ECO:0000256" key="3">
    <source>
        <dbReference type="ARBA" id="ARBA00022691"/>
    </source>
</evidence>
<evidence type="ECO:0000256" key="1">
    <source>
        <dbReference type="ARBA" id="ARBA00022603"/>
    </source>
</evidence>
<comment type="similarity">
    <text evidence="4">Belongs to the class I-like SAM-binding methyltransferase superfamily. RNA M5U methyltransferase family.</text>
</comment>
<feature type="region of interest" description="Disordered" evidence="6">
    <location>
        <begin position="1"/>
        <end position="79"/>
    </location>
</feature>
<dbReference type="FunFam" id="3.40.50.150:FF:000009">
    <property type="entry name" value="23S rRNA (Uracil(1939)-C(5))-methyltransferase RlmD"/>
    <property type="match status" value="1"/>
</dbReference>
<feature type="active site" evidence="5">
    <location>
        <position position="415"/>
    </location>
</feature>
<keyword evidence="3 4" id="KW-0949">S-adenosyl-L-methionine</keyword>
<feature type="binding site" evidence="4">
    <location>
        <position position="388"/>
    </location>
    <ligand>
        <name>S-adenosyl-L-methionine</name>
        <dbReference type="ChEBI" id="CHEBI:59789"/>
    </ligand>
</feature>
<reference evidence="7" key="1">
    <citation type="journal article" date="2021" name="PeerJ">
        <title>Extensive microbial diversity within the chicken gut microbiome revealed by metagenomics and culture.</title>
        <authorList>
            <person name="Gilroy R."/>
            <person name="Ravi A."/>
            <person name="Getino M."/>
            <person name="Pursley I."/>
            <person name="Horton D.L."/>
            <person name="Alikhan N.F."/>
            <person name="Baker D."/>
            <person name="Gharbi K."/>
            <person name="Hall N."/>
            <person name="Watson M."/>
            <person name="Adriaenssens E.M."/>
            <person name="Foster-Nyarko E."/>
            <person name="Jarju S."/>
            <person name="Secka A."/>
            <person name="Antonio M."/>
            <person name="Oren A."/>
            <person name="Chaudhuri R.R."/>
            <person name="La Ragione R."/>
            <person name="Hildebrand F."/>
            <person name="Pallen M.J."/>
        </authorList>
    </citation>
    <scope>NUCLEOTIDE SEQUENCE</scope>
    <source>
        <strain evidence="7">CHK183-1962</strain>
    </source>
</reference>
<feature type="active site" description="Nucleophile" evidence="4">
    <location>
        <position position="415"/>
    </location>
</feature>
<keyword evidence="2 4" id="KW-0808">Transferase</keyword>
<feature type="binding site" evidence="4">
    <location>
        <position position="319"/>
    </location>
    <ligand>
        <name>S-adenosyl-L-methionine</name>
        <dbReference type="ChEBI" id="CHEBI:59789"/>
    </ligand>
</feature>
<evidence type="ECO:0000256" key="6">
    <source>
        <dbReference type="SAM" id="MobiDB-lite"/>
    </source>
</evidence>
<dbReference type="GO" id="GO:0070041">
    <property type="term" value="F:rRNA (uridine-C5-)-methyltransferase activity"/>
    <property type="evidence" value="ECO:0007669"/>
    <property type="project" value="TreeGrafter"/>
</dbReference>
<dbReference type="PROSITE" id="PS51687">
    <property type="entry name" value="SAM_MT_RNA_M5U"/>
    <property type="match status" value="1"/>
</dbReference>
<dbReference type="Gene3D" id="3.40.50.150">
    <property type="entry name" value="Vaccinia Virus protein VP39"/>
    <property type="match status" value="1"/>
</dbReference>
<dbReference type="AlphaFoldDB" id="A0A9D2BIB1"/>
<dbReference type="Proteomes" id="UP000886890">
    <property type="component" value="Unassembled WGS sequence"/>
</dbReference>
<dbReference type="SUPFAM" id="SSF53335">
    <property type="entry name" value="S-adenosyl-L-methionine-dependent methyltransferases"/>
    <property type="match status" value="1"/>
</dbReference>
<dbReference type="FunFam" id="2.40.50.1070:FF:000003">
    <property type="entry name" value="23S rRNA (Uracil-5-)-methyltransferase RumA"/>
    <property type="match status" value="1"/>
</dbReference>
<sequence length="463" mass="51755">MKADKNRIGHHRDSDEKKIPKGGKSDRKKSADGLQDGRRKNTQKRSVERNGFRKDAQKPEAGKRQRTDGGRISGKGTAGEKICPAMKKCGGCSLLKMSYAEQLKQKEDFVRKELKGIIKPEPIIGMEDPWHYRNKVHASFARKKDGSIVSGIYEEGTHRLVPVEDCLIQDERANRIVRDLCGLFESFKIKIYNEDTGYGLVRHVLIRTGHASGEVMVVLVCVSPVFPSKRNFVDALRKLHPEVTTVVLNVNDRRTSMVLGKRDIVLYGKGHIEDQLCGCTFAVSPQSFYQVNPVQTEILYRKAIEFAGLGGTQRVLDAYCGTGTIGLIAAESAREVVGVELNPDAVKNAVSNARRNNRKNIRFVQEDAGEFMQKMAAERETVDVVLMDPPRAGSDEAFLSSLVTLAPERVIYISCNPVTLARDLRYLGKHGYRVRKAVPVDMFPWTASEHVETVALLSRKHPQ</sequence>
<dbReference type="InterPro" id="IPR030390">
    <property type="entry name" value="MeTrfase_TrmA_AS"/>
</dbReference>
<dbReference type="CDD" id="cd02440">
    <property type="entry name" value="AdoMet_MTases"/>
    <property type="match status" value="1"/>
</dbReference>
<keyword evidence="1 4" id="KW-0489">Methyltransferase</keyword>
<dbReference type="PROSITE" id="PS01230">
    <property type="entry name" value="TRMA_1"/>
    <property type="match status" value="1"/>
</dbReference>
<gene>
    <name evidence="7" type="primary">rlmD</name>
    <name evidence="7" type="ORF">H9734_06290</name>
</gene>
<feature type="compositionally biased region" description="Basic and acidic residues" evidence="6">
    <location>
        <begin position="1"/>
        <end position="69"/>
    </location>
</feature>
<dbReference type="Pfam" id="PF05958">
    <property type="entry name" value="tRNA_U5-meth_tr"/>
    <property type="match status" value="1"/>
</dbReference>
<evidence type="ECO:0000256" key="4">
    <source>
        <dbReference type="PROSITE-ProRule" id="PRU01024"/>
    </source>
</evidence>
<evidence type="ECO:0000256" key="2">
    <source>
        <dbReference type="ARBA" id="ARBA00022679"/>
    </source>
</evidence>
<dbReference type="InterPro" id="IPR010280">
    <property type="entry name" value="U5_MeTrfase_fam"/>
</dbReference>
<comment type="caution">
    <text evidence="7">The sequence shown here is derived from an EMBL/GenBank/DDBJ whole genome shotgun (WGS) entry which is preliminary data.</text>
</comment>
<dbReference type="EMBL" id="DXEK01000104">
    <property type="protein sequence ID" value="HIX77186.1"/>
    <property type="molecule type" value="Genomic_DNA"/>
</dbReference>
<evidence type="ECO:0000313" key="8">
    <source>
        <dbReference type="Proteomes" id="UP000886890"/>
    </source>
</evidence>
<evidence type="ECO:0000313" key="7">
    <source>
        <dbReference type="EMBL" id="HIX77186.1"/>
    </source>
</evidence>
<organism evidence="7 8">
    <name type="scientific">Candidatus Fusicatenibacter merdavium</name>
    <dbReference type="NCBI Taxonomy" id="2838600"/>
    <lineage>
        <taxon>Bacteria</taxon>
        <taxon>Bacillati</taxon>
        <taxon>Bacillota</taxon>
        <taxon>Clostridia</taxon>
        <taxon>Lachnospirales</taxon>
        <taxon>Lachnospiraceae</taxon>
        <taxon>Fusicatenibacter</taxon>
    </lineage>
</organism>